<sequence>MKQRIVSYLDTIKNELFNISKYLYENPEESFKEFKACDYLSNLLEKHDFKVKKNYLDIPTSFCGTYGSGYPKICFFCEYDTPNKENHISGHNLISEMSIGAALSLSKVIDNFSGTIIVIGCPGEFLSGSKVTLAKQGAFKDIDVGLMAHPDVITCESDKSMAIIPMKMTFKGENTISYENPNIFSSLNGFLYTFNSINLLKKCYKDEFHIDKLNIKSGENPYNLSNTTKVSFYIRAKNINLATKIENKIRKIVKHTEEILDLDCNICFYELPYRELITNKTLSRIFSHNLKESGIIDLCGSKNTVSGLSLGTVSHYIPCIHPYISIVDKTNNIDYFSKEFASNTLSNYAQNRTLKATQALALTALDLIENRELLNDVKNEFFNKIKTRD</sequence>
<dbReference type="SUPFAM" id="SSF53187">
    <property type="entry name" value="Zn-dependent exopeptidases"/>
    <property type="match status" value="1"/>
</dbReference>
<dbReference type="Proteomes" id="UP001501510">
    <property type="component" value="Unassembled WGS sequence"/>
</dbReference>
<evidence type="ECO:0000313" key="3">
    <source>
        <dbReference type="Proteomes" id="UP001501510"/>
    </source>
</evidence>
<evidence type="ECO:0000313" key="2">
    <source>
        <dbReference type="EMBL" id="GAA0743885.1"/>
    </source>
</evidence>
<comment type="similarity">
    <text evidence="1">Belongs to the peptidase M20A family.</text>
</comment>
<protein>
    <recommendedName>
        <fullName evidence="1">Peptidase M20 domain-containing protein 2</fullName>
    </recommendedName>
</protein>
<dbReference type="InterPro" id="IPR052030">
    <property type="entry name" value="Peptidase_M20/M20A_hydrolases"/>
</dbReference>
<dbReference type="PANTHER" id="PTHR30575">
    <property type="entry name" value="PEPTIDASE M20"/>
    <property type="match status" value="1"/>
</dbReference>
<proteinExistence type="inferred from homology"/>
<dbReference type="PANTHER" id="PTHR30575:SF0">
    <property type="entry name" value="XAA-ARG DIPEPTIDASE"/>
    <property type="match status" value="1"/>
</dbReference>
<dbReference type="RefSeq" id="WP_343762468.1">
    <property type="nucleotide sequence ID" value="NZ_BAAACG010000013.1"/>
</dbReference>
<keyword evidence="3" id="KW-1185">Reference proteome</keyword>
<accession>A0ABN1JPA1</accession>
<organism evidence="2 3">
    <name type="scientific">Clostridium oceanicum</name>
    <dbReference type="NCBI Taxonomy" id="1543"/>
    <lineage>
        <taxon>Bacteria</taxon>
        <taxon>Bacillati</taxon>
        <taxon>Bacillota</taxon>
        <taxon>Clostridia</taxon>
        <taxon>Eubacteriales</taxon>
        <taxon>Clostridiaceae</taxon>
        <taxon>Clostridium</taxon>
    </lineage>
</organism>
<dbReference type="InterPro" id="IPR017144">
    <property type="entry name" value="Xaa-Arg_dipeptidase"/>
</dbReference>
<dbReference type="Gene3D" id="3.30.70.360">
    <property type="match status" value="1"/>
</dbReference>
<dbReference type="PIRSF" id="PIRSF037226">
    <property type="entry name" value="Amidohydrolase_ACY1L2_prd"/>
    <property type="match status" value="1"/>
</dbReference>
<reference evidence="2 3" key="1">
    <citation type="journal article" date="2019" name="Int. J. Syst. Evol. Microbiol.">
        <title>The Global Catalogue of Microorganisms (GCM) 10K type strain sequencing project: providing services to taxonomists for standard genome sequencing and annotation.</title>
        <authorList>
            <consortium name="The Broad Institute Genomics Platform"/>
            <consortium name="The Broad Institute Genome Sequencing Center for Infectious Disease"/>
            <person name="Wu L."/>
            <person name="Ma J."/>
        </authorList>
    </citation>
    <scope>NUCLEOTIDE SEQUENCE [LARGE SCALE GENOMIC DNA]</scope>
    <source>
        <strain evidence="2 3">JCM 1407</strain>
    </source>
</reference>
<dbReference type="EMBL" id="BAAACG010000013">
    <property type="protein sequence ID" value="GAA0743885.1"/>
    <property type="molecule type" value="Genomic_DNA"/>
</dbReference>
<dbReference type="Gene3D" id="3.40.630.10">
    <property type="entry name" value="Zn peptidases"/>
    <property type="match status" value="1"/>
</dbReference>
<comment type="caution">
    <text evidence="2">The sequence shown here is derived from an EMBL/GenBank/DDBJ whole genome shotgun (WGS) entry which is preliminary data.</text>
</comment>
<gene>
    <name evidence="2" type="ORF">GCM10008906_28080</name>
</gene>
<name>A0ABN1JPA1_9CLOT</name>
<evidence type="ECO:0000256" key="1">
    <source>
        <dbReference type="PIRNR" id="PIRNR037226"/>
    </source>
</evidence>